<dbReference type="Proteomes" id="UP000072660">
    <property type="component" value="Unassembled WGS sequence"/>
</dbReference>
<dbReference type="InterPro" id="IPR010653">
    <property type="entry name" value="NlpB/DapX"/>
</dbReference>
<dbReference type="AlphaFoldDB" id="A0A139SP99"/>
<dbReference type="Pfam" id="PF06804">
    <property type="entry name" value="Lipoprotein_18"/>
    <property type="match status" value="1"/>
</dbReference>
<reference evidence="1 2" key="1">
    <citation type="submission" date="2016-02" db="EMBL/GenBank/DDBJ databases">
        <authorList>
            <person name="Wen L."/>
            <person name="He K."/>
            <person name="Yang H."/>
        </authorList>
    </citation>
    <scope>NUCLEOTIDE SEQUENCE [LARGE SCALE GENOMIC DNA]</scope>
    <source>
        <strain evidence="1 2">CV58</strain>
    </source>
</reference>
<gene>
    <name evidence="1" type="ORF">AXE65_05135</name>
</gene>
<sequence>MKPLAGCALLALLLASQGCGYLRDRSNDYQQATQSPPLQVPQGLDGQFRPLDPLLPIPEQVIDARLDPDYKVPRPQALPSVAPTEFSLQDSGASRWILALRPPAQVWPLALSYFDDTGFTLTSQNAQTGELITDWKALQPVSEFRVRVRIEPGVQRGSSEIFVVSVQRPSGSNANPPFPEHIKTDALDALLLNELLAGLTQAAAQGGAVSLLAAHFDSPGKVSLSDNALTLDTDFDRAWSSIGRALQSAGVTTFDRDRSQGLYYIDNRQTKGFWAKLWGEDEKDSPQHYQIRLNQTAAQVQVTVEQDGSPAPADTARRVLSLIQQNL</sequence>
<evidence type="ECO:0008006" key="3">
    <source>
        <dbReference type="Google" id="ProtNLM"/>
    </source>
</evidence>
<name>A0A139SP99_9GAMM</name>
<comment type="caution">
    <text evidence="1">The sequence shown here is derived from an EMBL/GenBank/DDBJ whole genome shotgun (WGS) entry which is preliminary data.</text>
</comment>
<dbReference type="InterPro" id="IPR042268">
    <property type="entry name" value="BamC_C"/>
</dbReference>
<dbReference type="Gene3D" id="3.30.310.170">
    <property type="entry name" value="Outer membrane protein assembly factor BamC"/>
    <property type="match status" value="1"/>
</dbReference>
<evidence type="ECO:0000313" key="1">
    <source>
        <dbReference type="EMBL" id="KXU36408.1"/>
    </source>
</evidence>
<organism evidence="1 2">
    <name type="scientific">Ventosimonas gracilis</name>
    <dbReference type="NCBI Taxonomy" id="1680762"/>
    <lineage>
        <taxon>Bacteria</taxon>
        <taxon>Pseudomonadati</taxon>
        <taxon>Pseudomonadota</taxon>
        <taxon>Gammaproteobacteria</taxon>
        <taxon>Pseudomonadales</taxon>
        <taxon>Ventosimonadaceae</taxon>
        <taxon>Ventosimonas</taxon>
    </lineage>
</organism>
<proteinExistence type="predicted"/>
<protein>
    <recommendedName>
        <fullName evidence="3">Outer membrane protein assembly factor BamC</fullName>
    </recommendedName>
</protein>
<dbReference type="PROSITE" id="PS51257">
    <property type="entry name" value="PROKAR_LIPOPROTEIN"/>
    <property type="match status" value="1"/>
</dbReference>
<dbReference type="RefSeq" id="WP_068391750.1">
    <property type="nucleotide sequence ID" value="NZ_LSZO01000183.1"/>
</dbReference>
<dbReference type="OrthoDB" id="9772575at2"/>
<accession>A0A139SP99</accession>
<dbReference type="EMBL" id="LSZO01000183">
    <property type="protein sequence ID" value="KXU36408.1"/>
    <property type="molecule type" value="Genomic_DNA"/>
</dbReference>
<evidence type="ECO:0000313" key="2">
    <source>
        <dbReference type="Proteomes" id="UP000072660"/>
    </source>
</evidence>
<keyword evidence="2" id="KW-1185">Reference proteome</keyword>